<name>A0A9W7C1N0_9STRA</name>
<evidence type="ECO:0000313" key="4">
    <source>
        <dbReference type="Proteomes" id="UP001165122"/>
    </source>
</evidence>
<feature type="compositionally biased region" description="Polar residues" evidence="2">
    <location>
        <begin position="118"/>
        <end position="129"/>
    </location>
</feature>
<reference evidence="4" key="1">
    <citation type="journal article" date="2023" name="Commun. Biol.">
        <title>Genome analysis of Parmales, the sister group of diatoms, reveals the evolutionary specialization of diatoms from phago-mixotrophs to photoautotrophs.</title>
        <authorList>
            <person name="Ban H."/>
            <person name="Sato S."/>
            <person name="Yoshikawa S."/>
            <person name="Yamada K."/>
            <person name="Nakamura Y."/>
            <person name="Ichinomiya M."/>
            <person name="Sato N."/>
            <person name="Blanc-Mathieu R."/>
            <person name="Endo H."/>
            <person name="Kuwata A."/>
            <person name="Ogata H."/>
        </authorList>
    </citation>
    <scope>NUCLEOTIDE SEQUENCE [LARGE SCALE GENOMIC DNA]</scope>
    <source>
        <strain evidence="4">NIES 3700</strain>
    </source>
</reference>
<sequence length="562" mass="62273">MFLSASNYHHSDGSDSDTDLDSSVSTPVKSAIPLPPPPLCNDDPVAVAPPTPSPPSPPSPSTSAAPPNPPTPISLLQKSHLLTLACTHNRVDIITELLSDLPEDLKENLLNPDKEKNPWSTFTTPTILNPETSEEISTTPPSPPLTTAILSSSIESCTALLSLNADPRPSYYEAKKNDQIIKQSWGGAIIRIIGSDDVAKFSTFFGDSGMGVDDFLKIIKPTGNGNYGDCEDFLRVMNADLCSKRFKELFKINGKMVKRDNEQFNRLHELMLLESTLQTTLDDSLTELSIISGLIESGSKGLIENVRIVKEEIYYNKRVAEQEMKVLEGLVDRFEGWMGVEGFGGELDEEVKNRLWNFRYSVVGDDGEIVFLDSNENFVKEKVDNLIRRQTLSSSSNNSDAPPSIDEIISNLLQTTSKTIESLQAEIAATSDDLNAFTSDLDRTGLTAVLKHYRTLREEGRRGSEMNEVMRIHQGRVERELECLEAGVYRKKIIQNSGFELGEEQMVSNITEIVEASEEMKERINSSPHPDSIWGIILRLFLGFDYDDERAPRVGGTGVMIV</sequence>
<accession>A0A9W7C1N0</accession>
<comment type="caution">
    <text evidence="3">The sequence shown here is derived from an EMBL/GenBank/DDBJ whole genome shotgun (WGS) entry which is preliminary data.</text>
</comment>
<dbReference type="AlphaFoldDB" id="A0A9W7C1N0"/>
<evidence type="ECO:0000256" key="2">
    <source>
        <dbReference type="SAM" id="MobiDB-lite"/>
    </source>
</evidence>
<evidence type="ECO:0000313" key="3">
    <source>
        <dbReference type="EMBL" id="GMI01055.1"/>
    </source>
</evidence>
<dbReference type="OrthoDB" id="198230at2759"/>
<feature type="region of interest" description="Disordered" evidence="2">
    <location>
        <begin position="116"/>
        <end position="142"/>
    </location>
</feature>
<evidence type="ECO:0000256" key="1">
    <source>
        <dbReference type="SAM" id="Coils"/>
    </source>
</evidence>
<feature type="compositionally biased region" description="Pro residues" evidence="2">
    <location>
        <begin position="47"/>
        <end position="72"/>
    </location>
</feature>
<dbReference type="EMBL" id="BRXW01000030">
    <property type="protein sequence ID" value="GMI01055.1"/>
    <property type="molecule type" value="Genomic_DNA"/>
</dbReference>
<gene>
    <name evidence="3" type="ORF">TrLO_g488</name>
</gene>
<dbReference type="Proteomes" id="UP001165122">
    <property type="component" value="Unassembled WGS sequence"/>
</dbReference>
<protein>
    <submittedName>
        <fullName evidence="3">Uncharacterized protein</fullName>
    </submittedName>
</protein>
<feature type="region of interest" description="Disordered" evidence="2">
    <location>
        <begin position="1"/>
        <end position="74"/>
    </location>
</feature>
<keyword evidence="1" id="KW-0175">Coiled coil</keyword>
<organism evidence="3 4">
    <name type="scientific">Triparma laevis f. longispina</name>
    <dbReference type="NCBI Taxonomy" id="1714387"/>
    <lineage>
        <taxon>Eukaryota</taxon>
        <taxon>Sar</taxon>
        <taxon>Stramenopiles</taxon>
        <taxon>Ochrophyta</taxon>
        <taxon>Bolidophyceae</taxon>
        <taxon>Parmales</taxon>
        <taxon>Triparmaceae</taxon>
        <taxon>Triparma</taxon>
    </lineage>
</organism>
<feature type="coiled-coil region" evidence="1">
    <location>
        <begin position="413"/>
        <end position="440"/>
    </location>
</feature>
<proteinExistence type="predicted"/>
<keyword evidence="4" id="KW-1185">Reference proteome</keyword>